<feature type="transmembrane region" description="Helical" evidence="8">
    <location>
        <begin position="301"/>
        <end position="322"/>
    </location>
</feature>
<dbReference type="PANTHER" id="PTHR34975">
    <property type="entry name" value="SPORE GERMINATION PROTEIN A2"/>
    <property type="match status" value="1"/>
</dbReference>
<keyword evidence="6 8" id="KW-1133">Transmembrane helix</keyword>
<dbReference type="Pfam" id="PF03845">
    <property type="entry name" value="Spore_permease"/>
    <property type="match status" value="1"/>
</dbReference>
<gene>
    <name evidence="9" type="ORF">BS101_06670</name>
</gene>
<dbReference type="GO" id="GO:0016020">
    <property type="term" value="C:membrane"/>
    <property type="evidence" value="ECO:0007669"/>
    <property type="project" value="UniProtKB-SubCell"/>
</dbReference>
<keyword evidence="5 8" id="KW-0812">Transmembrane</keyword>
<organism evidence="9 10">
    <name type="scientific">Clostridium kluyveri</name>
    <dbReference type="NCBI Taxonomy" id="1534"/>
    <lineage>
        <taxon>Bacteria</taxon>
        <taxon>Bacillati</taxon>
        <taxon>Bacillota</taxon>
        <taxon>Clostridia</taxon>
        <taxon>Eubacteriales</taxon>
        <taxon>Clostridiaceae</taxon>
        <taxon>Clostridium</taxon>
    </lineage>
</organism>
<feature type="transmembrane region" description="Helical" evidence="8">
    <location>
        <begin position="118"/>
        <end position="137"/>
    </location>
</feature>
<evidence type="ECO:0000256" key="2">
    <source>
        <dbReference type="ARBA" id="ARBA00007998"/>
    </source>
</evidence>
<dbReference type="PANTHER" id="PTHR34975:SF2">
    <property type="entry name" value="SPORE GERMINATION PROTEIN A2"/>
    <property type="match status" value="1"/>
</dbReference>
<evidence type="ECO:0000256" key="8">
    <source>
        <dbReference type="SAM" id="Phobius"/>
    </source>
</evidence>
<dbReference type="Proteomes" id="UP000184604">
    <property type="component" value="Chromosome"/>
</dbReference>
<feature type="transmembrane region" description="Helical" evidence="8">
    <location>
        <begin position="188"/>
        <end position="208"/>
    </location>
</feature>
<feature type="transmembrane region" description="Helical" evidence="8">
    <location>
        <begin position="220"/>
        <end position="241"/>
    </location>
</feature>
<proteinExistence type="inferred from homology"/>
<evidence type="ECO:0000256" key="1">
    <source>
        <dbReference type="ARBA" id="ARBA00004141"/>
    </source>
</evidence>
<comment type="subcellular location">
    <subcellularLocation>
        <location evidence="1">Membrane</location>
        <topology evidence="1">Multi-pass membrane protein</topology>
    </subcellularLocation>
</comment>
<evidence type="ECO:0000313" key="10">
    <source>
        <dbReference type="Proteomes" id="UP000184604"/>
    </source>
</evidence>
<keyword evidence="3" id="KW-0813">Transport</keyword>
<protein>
    <submittedName>
        <fullName evidence="9">Uncharacterized protein</fullName>
    </submittedName>
</protein>
<feature type="transmembrane region" description="Helical" evidence="8">
    <location>
        <begin position="79"/>
        <end position="98"/>
    </location>
</feature>
<feature type="transmembrane region" description="Helical" evidence="8">
    <location>
        <begin position="149"/>
        <end position="168"/>
    </location>
</feature>
<sequence length="364" mass="41726">MYKSKDVFLTPSQFTFTLKSAMVGIEIMYIPNSIIKFARQDSWISCILGAVYPLYILLIANYLCKRSYNEDILVLSKKCFGNILGSILNFIFISYFLFMLTSEFSGYIQVFKVYATGFLQNYQMLFTTLIPVTYIVYNGIKPLGRLNEVGFYLTITLLVIPIGILAYGTFLNLMPVFDNSIGNILKGSIQTVFPFSGMEVILFIYPFLKDKKNLLKCGLKAIVIVTFIYTWTVSATIYYLGIEISPKYLWPVLTLADSVHIPIVNSFRFVFIALWSLVQFKCMATYYFSISYSLNQSIKKISPQTFTLLLYPLIIIITSLYGNPTTRKIYTDRITNVYAAFNIIYISTIAILIHFKKDKEVEKA</sequence>
<feature type="transmembrane region" description="Helical" evidence="8">
    <location>
        <begin position="42"/>
        <end position="63"/>
    </location>
</feature>
<evidence type="ECO:0000313" key="9">
    <source>
        <dbReference type="EMBL" id="APM38442.1"/>
    </source>
</evidence>
<dbReference type="NCBIfam" id="TIGR00912">
    <property type="entry name" value="2A0309"/>
    <property type="match status" value="1"/>
</dbReference>
<keyword evidence="4" id="KW-0309">Germination</keyword>
<reference evidence="9 10" key="1">
    <citation type="submission" date="2016-12" db="EMBL/GenBank/DDBJ databases">
        <title>Complete genome sequence of Clostridium kluyveri JZZ isolated from the pit mud of a Chinese flavor liquor-making factory.</title>
        <authorList>
            <person name="Wang Y."/>
        </authorList>
    </citation>
    <scope>NUCLEOTIDE SEQUENCE [LARGE SCALE GENOMIC DNA]</scope>
    <source>
        <strain evidence="9 10">JZZ</strain>
    </source>
</reference>
<accession>A0A1L5F623</accession>
<evidence type="ECO:0000256" key="6">
    <source>
        <dbReference type="ARBA" id="ARBA00022989"/>
    </source>
</evidence>
<name>A0A1L5F623_CLOKL</name>
<feature type="transmembrane region" description="Helical" evidence="8">
    <location>
        <begin position="7"/>
        <end position="30"/>
    </location>
</feature>
<dbReference type="EMBL" id="CP018335">
    <property type="protein sequence ID" value="APM38442.1"/>
    <property type="molecule type" value="Genomic_DNA"/>
</dbReference>
<feature type="transmembrane region" description="Helical" evidence="8">
    <location>
        <begin position="261"/>
        <end position="280"/>
    </location>
</feature>
<evidence type="ECO:0000256" key="7">
    <source>
        <dbReference type="ARBA" id="ARBA00023136"/>
    </source>
</evidence>
<feature type="transmembrane region" description="Helical" evidence="8">
    <location>
        <begin position="334"/>
        <end position="355"/>
    </location>
</feature>
<evidence type="ECO:0000256" key="5">
    <source>
        <dbReference type="ARBA" id="ARBA00022692"/>
    </source>
</evidence>
<evidence type="ECO:0000256" key="3">
    <source>
        <dbReference type="ARBA" id="ARBA00022448"/>
    </source>
</evidence>
<dbReference type="GO" id="GO:0009847">
    <property type="term" value="P:spore germination"/>
    <property type="evidence" value="ECO:0007669"/>
    <property type="project" value="InterPro"/>
</dbReference>
<dbReference type="Gene3D" id="1.20.1740.10">
    <property type="entry name" value="Amino acid/polyamine transporter I"/>
    <property type="match status" value="1"/>
</dbReference>
<comment type="similarity">
    <text evidence="2">Belongs to the amino acid-polyamine-organocation (APC) superfamily. Spore germination protein (SGP) (TC 2.A.3.9) family.</text>
</comment>
<keyword evidence="7 8" id="KW-0472">Membrane</keyword>
<dbReference type="InterPro" id="IPR004761">
    <property type="entry name" value="Spore_GerAB"/>
</dbReference>
<dbReference type="OrthoDB" id="1931502at2"/>
<dbReference type="AlphaFoldDB" id="A0A1L5F623"/>
<evidence type="ECO:0000256" key="4">
    <source>
        <dbReference type="ARBA" id="ARBA00022544"/>
    </source>
</evidence>